<reference evidence="3" key="1">
    <citation type="journal article" date="2019" name="Int. J. Syst. Evol. Microbiol.">
        <title>The Global Catalogue of Microorganisms (GCM) 10K type strain sequencing project: providing services to taxonomists for standard genome sequencing and annotation.</title>
        <authorList>
            <consortium name="The Broad Institute Genomics Platform"/>
            <consortium name="The Broad Institute Genome Sequencing Center for Infectious Disease"/>
            <person name="Wu L."/>
            <person name="Ma J."/>
        </authorList>
    </citation>
    <scope>NUCLEOTIDE SEQUENCE [LARGE SCALE GENOMIC DNA]</scope>
    <source>
        <strain evidence="3">JCM 9373</strain>
    </source>
</reference>
<organism evidence="2 3">
    <name type="scientific">Planomonospora alba</name>
    <dbReference type="NCBI Taxonomy" id="161354"/>
    <lineage>
        <taxon>Bacteria</taxon>
        <taxon>Bacillati</taxon>
        <taxon>Actinomycetota</taxon>
        <taxon>Actinomycetes</taxon>
        <taxon>Streptosporangiales</taxon>
        <taxon>Streptosporangiaceae</taxon>
        <taxon>Planomonospora</taxon>
    </lineage>
</organism>
<evidence type="ECO:0000313" key="3">
    <source>
        <dbReference type="Proteomes" id="UP001500320"/>
    </source>
</evidence>
<name>A0ABP6P2Z0_9ACTN</name>
<gene>
    <name evidence="2" type="ORF">GCM10010466_65630</name>
</gene>
<evidence type="ECO:0000256" key="1">
    <source>
        <dbReference type="SAM" id="Phobius"/>
    </source>
</evidence>
<feature type="transmembrane region" description="Helical" evidence="1">
    <location>
        <begin position="31"/>
        <end position="50"/>
    </location>
</feature>
<keyword evidence="1" id="KW-1133">Transmembrane helix</keyword>
<comment type="caution">
    <text evidence="2">The sequence shown here is derived from an EMBL/GenBank/DDBJ whole genome shotgun (WGS) entry which is preliminary data.</text>
</comment>
<sequence>MQAEQTPEGPRPDVNADEAAARYWRTRTYLAYARFVLWTLLVAVGAGDVLPGDPLL</sequence>
<keyword evidence="3" id="KW-1185">Reference proteome</keyword>
<keyword evidence="1" id="KW-0472">Membrane</keyword>
<dbReference type="RefSeq" id="WP_344866480.1">
    <property type="nucleotide sequence ID" value="NZ_BAAAUT010000092.1"/>
</dbReference>
<dbReference type="Proteomes" id="UP001500320">
    <property type="component" value="Unassembled WGS sequence"/>
</dbReference>
<proteinExistence type="predicted"/>
<dbReference type="EMBL" id="BAAAUT010000092">
    <property type="protein sequence ID" value="GAA3165712.1"/>
    <property type="molecule type" value="Genomic_DNA"/>
</dbReference>
<keyword evidence="1" id="KW-0812">Transmembrane</keyword>
<accession>A0ABP6P2Z0</accession>
<protein>
    <submittedName>
        <fullName evidence="2">Uncharacterized protein</fullName>
    </submittedName>
</protein>
<evidence type="ECO:0000313" key="2">
    <source>
        <dbReference type="EMBL" id="GAA3165712.1"/>
    </source>
</evidence>